<feature type="compositionally biased region" description="Basic residues" evidence="1">
    <location>
        <begin position="226"/>
        <end position="238"/>
    </location>
</feature>
<protein>
    <recommendedName>
        <fullName evidence="2">Protein kinase domain-containing protein</fullName>
    </recommendedName>
</protein>
<dbReference type="GO" id="GO:0007165">
    <property type="term" value="P:signal transduction"/>
    <property type="evidence" value="ECO:0007669"/>
    <property type="project" value="TreeGrafter"/>
</dbReference>
<accession>A0AAJ8LPU6</accession>
<sequence>MHHIVRTRSQHFVSSPRKTASPLITKHSLLNGRHPPKRRRLGSTTLLLNRHDTSSSDEYPAESSRHPSEPRRPSKHRKGKGRQVEDVFDDRDDSSSPRKRKRSRLANGSDGDSSWIDEGEEEPEFIAESEYPVSNLSLTSGDQHLIDAAPAYALHRLRKAELIRLWKVAGMWTLDDDEAVEDSDDEHVDELGKKELVDGLIAAVSHTASFLADLVSAAPTDSYPRYPRRSRARGHHPSPPHPRPTTRPTPHPKRYPALDQESASPRRRSSAPHPDAPETTAASETEARAWARTTERRVLVTTRRTRRSSTLSSYTTTDRSTSSDPPARRPHHLRPTQAKSSDSDEATPLVQRLRPRNRPSFVKEQSSEVDADDEDAQETDPDSPRRLRTRDIDSDISMTSSKPARTLPTRGAKSRAIEALQGGESDTTMDIEGEQPRLKSTSTPPRVESPDETVTPAPHTTRSGKAFGVMQSRRKRLRQEAMDDPDMEVDENEDEEDEEETDDDTFDAATGSSLTRMLRDELVQMCEIRGIEVGGTKPQLAKALIEWKTSRSKPSSQATARPTSSPRIIHAIGSAGHHPGKPTPVLLRDHIHATDPATPAHSGESRPIGSEAELNLDLSELGLEDSMIKPHQLVKLEKIGSGGFKDHPNIVKFRNVPCPTLKRLLGLMLDLSRGLEYLHTRKPSIIHRDCKSSNILINRQGQAKVGDFGLARVKNSTRSMIRSLVGTVNWQAPELWHPAPRYDYKVDVFSAAMVFWEMMSGWIGDKDPAERPTMTDVVADLESLIAEC</sequence>
<feature type="compositionally biased region" description="Acidic residues" evidence="1">
    <location>
        <begin position="115"/>
        <end position="124"/>
    </location>
</feature>
<feature type="compositionally biased region" description="Low complexity" evidence="1">
    <location>
        <begin position="271"/>
        <end position="284"/>
    </location>
</feature>
<organism evidence="3 4">
    <name type="scientific">Kwoniella shandongensis</name>
    <dbReference type="NCBI Taxonomy" id="1734106"/>
    <lineage>
        <taxon>Eukaryota</taxon>
        <taxon>Fungi</taxon>
        <taxon>Dikarya</taxon>
        <taxon>Basidiomycota</taxon>
        <taxon>Agaricomycotina</taxon>
        <taxon>Tremellomycetes</taxon>
        <taxon>Tremellales</taxon>
        <taxon>Cryptococcaceae</taxon>
        <taxon>Kwoniella</taxon>
    </lineage>
</organism>
<feature type="region of interest" description="Disordered" evidence="1">
    <location>
        <begin position="219"/>
        <end position="508"/>
    </location>
</feature>
<feature type="region of interest" description="Disordered" evidence="1">
    <location>
        <begin position="548"/>
        <end position="586"/>
    </location>
</feature>
<dbReference type="Proteomes" id="UP000322225">
    <property type="component" value="Chromosome 10"/>
</dbReference>
<feature type="compositionally biased region" description="Acidic residues" evidence="1">
    <location>
        <begin position="367"/>
        <end position="381"/>
    </location>
</feature>
<dbReference type="EMBL" id="CP144060">
    <property type="protein sequence ID" value="WWD21075.1"/>
    <property type="molecule type" value="Genomic_DNA"/>
</dbReference>
<proteinExistence type="predicted"/>
<dbReference type="PANTHER" id="PTHR23257:SF958">
    <property type="entry name" value="SERINE_THREONINE-PROTEIN KINASE WNK4"/>
    <property type="match status" value="1"/>
</dbReference>
<dbReference type="Pfam" id="PF00069">
    <property type="entry name" value="Pkinase"/>
    <property type="match status" value="1"/>
</dbReference>
<evidence type="ECO:0000313" key="3">
    <source>
        <dbReference type="EMBL" id="WWD21075.1"/>
    </source>
</evidence>
<keyword evidence="4" id="KW-1185">Reference proteome</keyword>
<name>A0AAJ8LPU6_9TREE</name>
<feature type="compositionally biased region" description="Basic and acidic residues" evidence="1">
    <location>
        <begin position="63"/>
        <end position="72"/>
    </location>
</feature>
<gene>
    <name evidence="3" type="ORF">CI109_105556</name>
</gene>
<dbReference type="InterPro" id="IPR011009">
    <property type="entry name" value="Kinase-like_dom_sf"/>
</dbReference>
<dbReference type="GeneID" id="43587573"/>
<dbReference type="KEGG" id="ksn:43587573"/>
<dbReference type="PANTHER" id="PTHR23257">
    <property type="entry name" value="SERINE-THREONINE PROTEIN KINASE"/>
    <property type="match status" value="1"/>
</dbReference>
<evidence type="ECO:0000259" key="2">
    <source>
        <dbReference type="PROSITE" id="PS50011"/>
    </source>
</evidence>
<feature type="compositionally biased region" description="Acidic residues" evidence="1">
    <location>
        <begin position="482"/>
        <end position="506"/>
    </location>
</feature>
<feature type="compositionally biased region" description="Basic and acidic residues" evidence="1">
    <location>
        <begin position="382"/>
        <end position="393"/>
    </location>
</feature>
<dbReference type="InterPro" id="IPR000719">
    <property type="entry name" value="Prot_kinase_dom"/>
</dbReference>
<reference evidence="3" key="2">
    <citation type="submission" date="2024-01" db="EMBL/GenBank/DDBJ databases">
        <title>Comparative genomics of Cryptococcus and Kwoniella reveals pathogenesis evolution and contrasting modes of karyotype evolution via chromosome fusion or intercentromeric recombination.</title>
        <authorList>
            <person name="Coelho M.A."/>
            <person name="David-Palma M."/>
            <person name="Shea T."/>
            <person name="Bowers K."/>
            <person name="McGinley-Smith S."/>
            <person name="Mohammad A.W."/>
            <person name="Gnirke A."/>
            <person name="Yurkov A.M."/>
            <person name="Nowrousian M."/>
            <person name="Sun S."/>
            <person name="Cuomo C.A."/>
            <person name="Heitman J."/>
        </authorList>
    </citation>
    <scope>NUCLEOTIDE SEQUENCE</scope>
    <source>
        <strain evidence="3">CBS 12478</strain>
    </source>
</reference>
<feature type="domain" description="Protein kinase" evidence="2">
    <location>
        <begin position="499"/>
        <end position="788"/>
    </location>
</feature>
<dbReference type="PROSITE" id="PS50011">
    <property type="entry name" value="PROTEIN_KINASE_DOM"/>
    <property type="match status" value="1"/>
</dbReference>
<dbReference type="SUPFAM" id="SSF56112">
    <property type="entry name" value="Protein kinase-like (PK-like)"/>
    <property type="match status" value="1"/>
</dbReference>
<dbReference type="GO" id="GO:0005737">
    <property type="term" value="C:cytoplasm"/>
    <property type="evidence" value="ECO:0007669"/>
    <property type="project" value="TreeGrafter"/>
</dbReference>
<dbReference type="RefSeq" id="XP_065823763.1">
    <property type="nucleotide sequence ID" value="XM_065967691.1"/>
</dbReference>
<dbReference type="GO" id="GO:0005524">
    <property type="term" value="F:ATP binding"/>
    <property type="evidence" value="ECO:0007669"/>
    <property type="project" value="InterPro"/>
</dbReference>
<dbReference type="InterPro" id="IPR050167">
    <property type="entry name" value="Ser_Thr_protein_kinase"/>
</dbReference>
<feature type="compositionally biased region" description="Pro residues" evidence="1">
    <location>
        <begin position="239"/>
        <end position="249"/>
    </location>
</feature>
<dbReference type="GO" id="GO:0004672">
    <property type="term" value="F:protein kinase activity"/>
    <property type="evidence" value="ECO:0007669"/>
    <property type="project" value="InterPro"/>
</dbReference>
<dbReference type="AlphaFoldDB" id="A0AAJ8LPU6"/>
<feature type="region of interest" description="Disordered" evidence="1">
    <location>
        <begin position="1"/>
        <end position="124"/>
    </location>
</feature>
<evidence type="ECO:0000256" key="1">
    <source>
        <dbReference type="SAM" id="MobiDB-lite"/>
    </source>
</evidence>
<feature type="compositionally biased region" description="Basic and acidic residues" evidence="1">
    <location>
        <begin position="285"/>
        <end position="298"/>
    </location>
</feature>
<feature type="compositionally biased region" description="Polar residues" evidence="1">
    <location>
        <begin position="552"/>
        <end position="566"/>
    </location>
</feature>
<reference evidence="3" key="1">
    <citation type="submission" date="2017-08" db="EMBL/GenBank/DDBJ databases">
        <authorList>
            <person name="Cuomo C."/>
            <person name="Billmyre B."/>
            <person name="Heitman J."/>
        </authorList>
    </citation>
    <scope>NUCLEOTIDE SEQUENCE</scope>
    <source>
        <strain evidence="3">CBS 12478</strain>
    </source>
</reference>
<feature type="compositionally biased region" description="Low complexity" evidence="1">
    <location>
        <begin position="308"/>
        <end position="324"/>
    </location>
</feature>
<evidence type="ECO:0000313" key="4">
    <source>
        <dbReference type="Proteomes" id="UP000322225"/>
    </source>
</evidence>
<dbReference type="Gene3D" id="1.10.510.10">
    <property type="entry name" value="Transferase(Phosphotransferase) domain 1"/>
    <property type="match status" value="1"/>
</dbReference>